<dbReference type="InterPro" id="IPR010982">
    <property type="entry name" value="Lambda_DNA-bd_dom_sf"/>
</dbReference>
<dbReference type="PROSITE" id="PS50943">
    <property type="entry name" value="HTH_CROC1"/>
    <property type="match status" value="1"/>
</dbReference>
<dbReference type="InterPro" id="IPR001387">
    <property type="entry name" value="Cro/C1-type_HTH"/>
</dbReference>
<dbReference type="EMBL" id="FRBK01000036">
    <property type="protein sequence ID" value="SHN32475.1"/>
    <property type="molecule type" value="Genomic_DNA"/>
</dbReference>
<dbReference type="Proteomes" id="UP000184388">
    <property type="component" value="Unassembled WGS sequence"/>
</dbReference>
<gene>
    <name evidence="2" type="ORF">SAMN05216268_13629</name>
</gene>
<dbReference type="Pfam" id="PF13560">
    <property type="entry name" value="HTH_31"/>
    <property type="match status" value="1"/>
</dbReference>
<evidence type="ECO:0000259" key="1">
    <source>
        <dbReference type="PROSITE" id="PS50943"/>
    </source>
</evidence>
<evidence type="ECO:0000313" key="3">
    <source>
        <dbReference type="Proteomes" id="UP000184388"/>
    </source>
</evidence>
<organism evidence="2 3">
    <name type="scientific">Streptomyces yunnanensis</name>
    <dbReference type="NCBI Taxonomy" id="156453"/>
    <lineage>
        <taxon>Bacteria</taxon>
        <taxon>Bacillati</taxon>
        <taxon>Actinomycetota</taxon>
        <taxon>Actinomycetes</taxon>
        <taxon>Kitasatosporales</taxon>
        <taxon>Streptomycetaceae</taxon>
        <taxon>Streptomyces</taxon>
    </lineage>
</organism>
<feature type="domain" description="HTH cro/C1-type" evidence="1">
    <location>
        <begin position="13"/>
        <end position="67"/>
    </location>
</feature>
<comment type="caution">
    <text evidence="2">The sequence shown here is derived from an EMBL/GenBank/DDBJ whole genome shotgun (WGS) entry which is preliminary data.</text>
</comment>
<protein>
    <submittedName>
        <fullName evidence="2">Transcriptional regulator, contains XRE-family HTH domain</fullName>
    </submittedName>
</protein>
<evidence type="ECO:0000313" key="2">
    <source>
        <dbReference type="EMBL" id="SHN32475.1"/>
    </source>
</evidence>
<dbReference type="SUPFAM" id="SSF47413">
    <property type="entry name" value="lambda repressor-like DNA-binding domains"/>
    <property type="match status" value="1"/>
</dbReference>
<sequence>MPNHADESIGARIASYRNLAGYTQREFAEHSHLSLGNIRKVERGERLPTHGFLATAARTLAVSVEELTGQPYRGQQRSDEKAHAPIAAIRTVVRAFDLPPEWRTTPRPLADIAGDLEEATRHRAAARYTRLGLALPELLEELTAAVHLLEGDRKRQAAKMLASAYYMAHCLAYRLGYADLAGQLDDRQRWAAGMSADPLTVALSQWSRAGGFQAAREYGAGLRLLAHARDQLTEEAGTSSSSVVTLLGSLRLREATLASRARDEQATEHHLTEASRLAGQIPDQTDRVRYHLTFGPANVAVHDIAAQVELKNADEAAKRASALRLPPSLPRTRRGHHHIDAARAFLAVGDRDKALTALQDARQVAPQQTRYHPMAREAVRLLAQQYRRVGQDVRTLAAWMGQAVA</sequence>
<dbReference type="GO" id="GO:0003677">
    <property type="term" value="F:DNA binding"/>
    <property type="evidence" value="ECO:0007669"/>
    <property type="project" value="InterPro"/>
</dbReference>
<dbReference type="SMART" id="SM00530">
    <property type="entry name" value="HTH_XRE"/>
    <property type="match status" value="1"/>
</dbReference>
<dbReference type="CDD" id="cd00093">
    <property type="entry name" value="HTH_XRE"/>
    <property type="match status" value="1"/>
</dbReference>
<dbReference type="Gene3D" id="1.10.260.40">
    <property type="entry name" value="lambda repressor-like DNA-binding domains"/>
    <property type="match status" value="1"/>
</dbReference>
<name>A0A9X8N9B1_9ACTN</name>
<accession>A0A9X8N9B1</accession>
<proteinExistence type="predicted"/>
<dbReference type="RefSeq" id="WP_073449959.1">
    <property type="nucleotide sequence ID" value="NZ_FRBK01000036.1"/>
</dbReference>
<reference evidence="3" key="1">
    <citation type="submission" date="2016-11" db="EMBL/GenBank/DDBJ databases">
        <authorList>
            <person name="Jaros S."/>
            <person name="Januszkiewicz K."/>
            <person name="Wedrychowicz H."/>
        </authorList>
    </citation>
    <scope>NUCLEOTIDE SEQUENCE [LARGE SCALE GENOMIC DNA]</scope>
    <source>
        <strain evidence="3">CGMCC 4.3555</strain>
    </source>
</reference>
<dbReference type="AlphaFoldDB" id="A0A9X8N9B1"/>